<organism evidence="6 7">
    <name type="scientific">Cognatishimia maritima</name>
    <dbReference type="NCBI Taxonomy" id="870908"/>
    <lineage>
        <taxon>Bacteria</taxon>
        <taxon>Pseudomonadati</taxon>
        <taxon>Pseudomonadota</taxon>
        <taxon>Alphaproteobacteria</taxon>
        <taxon>Rhodobacterales</taxon>
        <taxon>Paracoccaceae</taxon>
        <taxon>Cognatishimia</taxon>
    </lineage>
</organism>
<dbReference type="SUPFAM" id="SSF55073">
    <property type="entry name" value="Nucleotide cyclase"/>
    <property type="match status" value="1"/>
</dbReference>
<dbReference type="PROSITE" id="PS50110">
    <property type="entry name" value="RESPONSE_REGULATORY"/>
    <property type="match status" value="2"/>
</dbReference>
<dbReference type="InterPro" id="IPR001789">
    <property type="entry name" value="Sig_transdc_resp-reg_receiver"/>
</dbReference>
<dbReference type="Gene3D" id="3.30.70.270">
    <property type="match status" value="1"/>
</dbReference>
<dbReference type="SMART" id="SM00448">
    <property type="entry name" value="REC"/>
    <property type="match status" value="1"/>
</dbReference>
<evidence type="ECO:0000259" key="4">
    <source>
        <dbReference type="PROSITE" id="PS50110"/>
    </source>
</evidence>
<gene>
    <name evidence="6" type="ORF">SAMN04488044_2864</name>
</gene>
<dbReference type="GO" id="GO:1902201">
    <property type="term" value="P:negative regulation of bacterial-type flagellum-dependent cell motility"/>
    <property type="evidence" value="ECO:0007669"/>
    <property type="project" value="TreeGrafter"/>
</dbReference>
<dbReference type="Proteomes" id="UP000184211">
    <property type="component" value="Unassembled WGS sequence"/>
</dbReference>
<dbReference type="EMBL" id="FQWM01000006">
    <property type="protein sequence ID" value="SHH60658.1"/>
    <property type="molecule type" value="Genomic_DNA"/>
</dbReference>
<dbReference type="CDD" id="cd01949">
    <property type="entry name" value="GGDEF"/>
    <property type="match status" value="1"/>
</dbReference>
<dbReference type="STRING" id="870908.SAMN04488044_2864"/>
<dbReference type="InterPro" id="IPR000160">
    <property type="entry name" value="GGDEF_dom"/>
</dbReference>
<evidence type="ECO:0000256" key="3">
    <source>
        <dbReference type="PROSITE-ProRule" id="PRU00169"/>
    </source>
</evidence>
<dbReference type="PROSITE" id="PS50887">
    <property type="entry name" value="GGDEF"/>
    <property type="match status" value="1"/>
</dbReference>
<keyword evidence="3" id="KW-0597">Phosphoprotein</keyword>
<dbReference type="AlphaFoldDB" id="A0A1M5UCM4"/>
<dbReference type="InterPro" id="IPR043128">
    <property type="entry name" value="Rev_trsase/Diguanyl_cyclase"/>
</dbReference>
<dbReference type="Pfam" id="PF00072">
    <property type="entry name" value="Response_reg"/>
    <property type="match status" value="1"/>
</dbReference>
<evidence type="ECO:0000313" key="7">
    <source>
        <dbReference type="Proteomes" id="UP000184211"/>
    </source>
</evidence>
<name>A0A1M5UCM4_9RHOB</name>
<dbReference type="SUPFAM" id="SSF52172">
    <property type="entry name" value="CheY-like"/>
    <property type="match status" value="2"/>
</dbReference>
<comment type="caution">
    <text evidence="3">Lacks conserved residue(s) required for the propagation of feature annotation.</text>
</comment>
<feature type="modified residue" description="4-aspartylphosphate" evidence="3">
    <location>
        <position position="205"/>
    </location>
</feature>
<dbReference type="PANTHER" id="PTHR45138">
    <property type="entry name" value="REGULATORY COMPONENTS OF SENSORY TRANSDUCTION SYSTEM"/>
    <property type="match status" value="1"/>
</dbReference>
<feature type="domain" description="GGDEF" evidence="5">
    <location>
        <begin position="321"/>
        <end position="458"/>
    </location>
</feature>
<dbReference type="Pfam" id="PF00990">
    <property type="entry name" value="GGDEF"/>
    <property type="match status" value="1"/>
</dbReference>
<feature type="domain" description="Response regulatory" evidence="4">
    <location>
        <begin position="153"/>
        <end position="271"/>
    </location>
</feature>
<dbReference type="NCBIfam" id="TIGR00254">
    <property type="entry name" value="GGDEF"/>
    <property type="match status" value="1"/>
</dbReference>
<comment type="catalytic activity">
    <reaction evidence="2">
        <text>2 GTP = 3',3'-c-di-GMP + 2 diphosphate</text>
        <dbReference type="Rhea" id="RHEA:24898"/>
        <dbReference type="ChEBI" id="CHEBI:33019"/>
        <dbReference type="ChEBI" id="CHEBI:37565"/>
        <dbReference type="ChEBI" id="CHEBI:58805"/>
        <dbReference type="EC" id="2.7.7.65"/>
    </reaction>
</comment>
<dbReference type="OrthoDB" id="9812260at2"/>
<dbReference type="GO" id="GO:0000160">
    <property type="term" value="P:phosphorelay signal transduction system"/>
    <property type="evidence" value="ECO:0007669"/>
    <property type="project" value="InterPro"/>
</dbReference>
<dbReference type="FunFam" id="3.30.70.270:FF:000001">
    <property type="entry name" value="Diguanylate cyclase domain protein"/>
    <property type="match status" value="1"/>
</dbReference>
<reference evidence="7" key="1">
    <citation type="submission" date="2016-11" db="EMBL/GenBank/DDBJ databases">
        <authorList>
            <person name="Varghese N."/>
            <person name="Submissions S."/>
        </authorList>
    </citation>
    <scope>NUCLEOTIDE SEQUENCE [LARGE SCALE GENOMIC DNA]</scope>
    <source>
        <strain evidence="7">DSM 28223</strain>
    </source>
</reference>
<dbReference type="GO" id="GO:0005886">
    <property type="term" value="C:plasma membrane"/>
    <property type="evidence" value="ECO:0007669"/>
    <property type="project" value="TreeGrafter"/>
</dbReference>
<protein>
    <recommendedName>
        <fullName evidence="1">diguanylate cyclase</fullName>
        <ecNumber evidence="1">2.7.7.65</ecNumber>
    </recommendedName>
</protein>
<evidence type="ECO:0000313" key="6">
    <source>
        <dbReference type="EMBL" id="SHH60658.1"/>
    </source>
</evidence>
<evidence type="ECO:0000256" key="2">
    <source>
        <dbReference type="ARBA" id="ARBA00034247"/>
    </source>
</evidence>
<dbReference type="Gene3D" id="3.40.50.2300">
    <property type="match status" value="1"/>
</dbReference>
<dbReference type="GO" id="GO:0043709">
    <property type="term" value="P:cell adhesion involved in single-species biofilm formation"/>
    <property type="evidence" value="ECO:0007669"/>
    <property type="project" value="TreeGrafter"/>
</dbReference>
<dbReference type="PANTHER" id="PTHR45138:SF9">
    <property type="entry name" value="DIGUANYLATE CYCLASE DGCM-RELATED"/>
    <property type="match status" value="1"/>
</dbReference>
<dbReference type="InterPro" id="IPR011006">
    <property type="entry name" value="CheY-like_superfamily"/>
</dbReference>
<keyword evidence="7" id="KW-1185">Reference proteome</keyword>
<sequence length="460" mass="50658">MPGKILIIDSVATNRIVLKVRLTSAFYDVALAASSKEARAMIKQDLPDLILVNSNLEDRPATDFCAELRNAKATAHIPMVMICNFEDREQRLHALKAGVSDILVRPLDDSVLQARLRSLLRSHETAEESKIRNETNHALGFAESAPDFVQRARVQIATPDAATAVRWAAVLKPMMPYELTPKVYAETLKDIAEAKTPDVFVIAMDHQKPEGALRLVAEIRARATTRHAGILMIMSDERRRTLVDALDLGAHDVMVNGFDPDELALRVSRLVSQKRLSDRQRDNVNISLQAAVTDPLTGLFNRRYAMPQLRRMQAHALAKKRSFAVILADLDHFKQVNDRFGHAAGDAVLSEVAQRLRDGVRSVDLVARIGGEEFLIVLPDADETNARETADRLCDKIKATPICIPELEGGLTVTMSLGVAICGHPNVSKPIDTLISQADAALYDAKSSGRDQVRLAKVPA</sequence>
<dbReference type="EC" id="2.7.7.65" evidence="1"/>
<evidence type="ECO:0000256" key="1">
    <source>
        <dbReference type="ARBA" id="ARBA00012528"/>
    </source>
</evidence>
<dbReference type="RefSeq" id="WP_072793702.1">
    <property type="nucleotide sequence ID" value="NZ_FQWM01000006.1"/>
</dbReference>
<dbReference type="InterPro" id="IPR029787">
    <property type="entry name" value="Nucleotide_cyclase"/>
</dbReference>
<dbReference type="SMART" id="SM00267">
    <property type="entry name" value="GGDEF"/>
    <property type="match status" value="1"/>
</dbReference>
<feature type="domain" description="Response regulatory" evidence="4">
    <location>
        <begin position="4"/>
        <end position="120"/>
    </location>
</feature>
<dbReference type="GO" id="GO:0052621">
    <property type="term" value="F:diguanylate cyclase activity"/>
    <property type="evidence" value="ECO:0007669"/>
    <property type="project" value="UniProtKB-EC"/>
</dbReference>
<proteinExistence type="predicted"/>
<dbReference type="InterPro" id="IPR050469">
    <property type="entry name" value="Diguanylate_Cyclase"/>
</dbReference>
<accession>A0A1M5UCM4</accession>
<evidence type="ECO:0000259" key="5">
    <source>
        <dbReference type="PROSITE" id="PS50887"/>
    </source>
</evidence>